<keyword evidence="2" id="KW-1185">Reference proteome</keyword>
<dbReference type="HOGENOM" id="CLU_2256865_0_0_1"/>
<proteinExistence type="predicted"/>
<reference evidence="1" key="2">
    <citation type="submission" date="2015-02" db="UniProtKB">
        <authorList>
            <consortium name="EnsemblMetazoa"/>
        </authorList>
    </citation>
    <scope>IDENTIFICATION</scope>
</reference>
<evidence type="ECO:0000313" key="2">
    <source>
        <dbReference type="Proteomes" id="UP000014500"/>
    </source>
</evidence>
<name>T1IMG8_STRMM</name>
<evidence type="ECO:0000313" key="1">
    <source>
        <dbReference type="EnsemblMetazoa" id="SMAR002171-PA"/>
    </source>
</evidence>
<dbReference type="EnsemblMetazoa" id="SMAR002171-RA">
    <property type="protein sequence ID" value="SMAR002171-PA"/>
    <property type="gene ID" value="SMAR002171"/>
</dbReference>
<dbReference type="AlphaFoldDB" id="T1IMG8"/>
<reference evidence="2" key="1">
    <citation type="submission" date="2011-05" db="EMBL/GenBank/DDBJ databases">
        <authorList>
            <person name="Richards S.R."/>
            <person name="Qu J."/>
            <person name="Jiang H."/>
            <person name="Jhangiani S.N."/>
            <person name="Agravi P."/>
            <person name="Goodspeed R."/>
            <person name="Gross S."/>
            <person name="Mandapat C."/>
            <person name="Jackson L."/>
            <person name="Mathew T."/>
            <person name="Pu L."/>
            <person name="Thornton R."/>
            <person name="Saada N."/>
            <person name="Wilczek-Boney K.B."/>
            <person name="Lee S."/>
            <person name="Kovar C."/>
            <person name="Wu Y."/>
            <person name="Scherer S.E."/>
            <person name="Worley K.C."/>
            <person name="Muzny D.M."/>
            <person name="Gibbs R."/>
        </authorList>
    </citation>
    <scope>NUCLEOTIDE SEQUENCE</scope>
    <source>
        <strain evidence="2">Brora</strain>
    </source>
</reference>
<protein>
    <submittedName>
        <fullName evidence="1">Uncharacterized protein</fullName>
    </submittedName>
</protein>
<dbReference type="PhylomeDB" id="T1IMG8"/>
<organism evidence="1 2">
    <name type="scientific">Strigamia maritima</name>
    <name type="common">European centipede</name>
    <name type="synonym">Geophilus maritimus</name>
    <dbReference type="NCBI Taxonomy" id="126957"/>
    <lineage>
        <taxon>Eukaryota</taxon>
        <taxon>Metazoa</taxon>
        <taxon>Ecdysozoa</taxon>
        <taxon>Arthropoda</taxon>
        <taxon>Myriapoda</taxon>
        <taxon>Chilopoda</taxon>
        <taxon>Pleurostigmophora</taxon>
        <taxon>Geophilomorpha</taxon>
        <taxon>Linotaeniidae</taxon>
        <taxon>Strigamia</taxon>
    </lineage>
</organism>
<dbReference type="EMBL" id="JH431047">
    <property type="status" value="NOT_ANNOTATED_CDS"/>
    <property type="molecule type" value="Genomic_DNA"/>
</dbReference>
<accession>T1IMG8</accession>
<sequence>DRKNSAGCVKAFLLGDIKDCDLKKLKLPDDESCKLFQNQTDLKTKENIDHLVMKEFMENYIYRYHLDADDLCEEMSVNGDTMWKQIKTSLEATPGKSHCANYFC</sequence>
<dbReference type="Proteomes" id="UP000014500">
    <property type="component" value="Unassembled WGS sequence"/>
</dbReference>